<dbReference type="AlphaFoldDB" id="A0A4Y2BR06"/>
<name>A0A4Y2BR06_ARAVE</name>
<accession>A0A4Y2BR06</accession>
<reference evidence="1 2" key="1">
    <citation type="journal article" date="2019" name="Sci. Rep.">
        <title>Orb-weaving spider Araneus ventricosus genome elucidates the spidroin gene catalogue.</title>
        <authorList>
            <person name="Kono N."/>
            <person name="Nakamura H."/>
            <person name="Ohtoshi R."/>
            <person name="Moran D.A.P."/>
            <person name="Shinohara A."/>
            <person name="Yoshida Y."/>
            <person name="Fujiwara M."/>
            <person name="Mori M."/>
            <person name="Tomita M."/>
            <person name="Arakawa K."/>
        </authorList>
    </citation>
    <scope>NUCLEOTIDE SEQUENCE [LARGE SCALE GENOMIC DNA]</scope>
</reference>
<feature type="non-terminal residue" evidence="1">
    <location>
        <position position="1"/>
    </location>
</feature>
<dbReference type="EMBL" id="BGPR01084235">
    <property type="protein sequence ID" value="GBL94612.1"/>
    <property type="molecule type" value="Genomic_DNA"/>
</dbReference>
<sequence>KRNGELKRDGELKGIGEMKRIGEMKHNGELKGIGEMKHNGEMKRSYGKRMKKSNRFLFYIHRHCRVCARFPAELLKTFPVSKLLRLCVNGGHT</sequence>
<evidence type="ECO:0000313" key="2">
    <source>
        <dbReference type="Proteomes" id="UP000499080"/>
    </source>
</evidence>
<dbReference type="Proteomes" id="UP000499080">
    <property type="component" value="Unassembled WGS sequence"/>
</dbReference>
<organism evidence="1 2">
    <name type="scientific">Araneus ventricosus</name>
    <name type="common">Orbweaver spider</name>
    <name type="synonym">Epeira ventricosa</name>
    <dbReference type="NCBI Taxonomy" id="182803"/>
    <lineage>
        <taxon>Eukaryota</taxon>
        <taxon>Metazoa</taxon>
        <taxon>Ecdysozoa</taxon>
        <taxon>Arthropoda</taxon>
        <taxon>Chelicerata</taxon>
        <taxon>Arachnida</taxon>
        <taxon>Araneae</taxon>
        <taxon>Araneomorphae</taxon>
        <taxon>Entelegynae</taxon>
        <taxon>Araneoidea</taxon>
        <taxon>Araneidae</taxon>
        <taxon>Araneus</taxon>
    </lineage>
</organism>
<proteinExistence type="predicted"/>
<protein>
    <submittedName>
        <fullName evidence="1">Uncharacterized protein</fullName>
    </submittedName>
</protein>
<keyword evidence="2" id="KW-1185">Reference proteome</keyword>
<evidence type="ECO:0000313" key="1">
    <source>
        <dbReference type="EMBL" id="GBL94612.1"/>
    </source>
</evidence>
<gene>
    <name evidence="1" type="ORF">AVEN_220946_1</name>
</gene>
<comment type="caution">
    <text evidence="1">The sequence shown here is derived from an EMBL/GenBank/DDBJ whole genome shotgun (WGS) entry which is preliminary data.</text>
</comment>